<evidence type="ECO:0000313" key="3">
    <source>
        <dbReference type="EMBL" id="EPT00190.1"/>
    </source>
</evidence>
<keyword evidence="1" id="KW-0812">Transmembrane</keyword>
<protein>
    <recommendedName>
        <fullName evidence="2">DUF6533 domain-containing protein</fullName>
    </recommendedName>
</protein>
<dbReference type="OrthoDB" id="2804045at2759"/>
<keyword evidence="1" id="KW-0472">Membrane</keyword>
<feature type="transmembrane region" description="Helical" evidence="1">
    <location>
        <begin position="51"/>
        <end position="73"/>
    </location>
</feature>
<feature type="transmembrane region" description="Helical" evidence="1">
    <location>
        <begin position="85"/>
        <end position="109"/>
    </location>
</feature>
<dbReference type="InParanoid" id="S8FPJ2"/>
<accession>S8FPJ2</accession>
<sequence length="334" mass="37420">MATPQSTDELESALLQNYLLVAPFALYTYDRLINLTREMDLVWRRPGQRRIPVVPILYGLMHVCTPVYFILNIATLWNLSCKKFVFIYIITLVFGADICVLYLTWGVISALRIHAINPRDWFTPSVIFVLFLVPVATNLLYASSCALVDTVCSPWVPDLFIVEISTRVSAIIGDTLVLLATWRVTYGVRQVYPLGKSNLPISLLLLRDGTLYFGTLLVLNIFSTVCWAKIPAFQDFDNFIYSLTTVLLSRLFFNLREVSLLQSTIRTSGDASYTDESHTLSWVPAEYMQTCSTTLSVLGGSLVSGHPGDESADTIHENDGTGQGVLEYYSLDPL</sequence>
<evidence type="ECO:0000259" key="2">
    <source>
        <dbReference type="Pfam" id="PF20151"/>
    </source>
</evidence>
<feature type="transmembrane region" description="Helical" evidence="1">
    <location>
        <begin position="209"/>
        <end position="230"/>
    </location>
</feature>
<dbReference type="AlphaFoldDB" id="S8FPJ2"/>
<proteinExistence type="predicted"/>
<keyword evidence="1" id="KW-1133">Transmembrane helix</keyword>
<feature type="transmembrane region" description="Helical" evidence="1">
    <location>
        <begin position="121"/>
        <end position="144"/>
    </location>
</feature>
<keyword evidence="4" id="KW-1185">Reference proteome</keyword>
<dbReference type="Proteomes" id="UP000015241">
    <property type="component" value="Unassembled WGS sequence"/>
</dbReference>
<dbReference type="HOGENOM" id="CLU_053360_1_1_1"/>
<dbReference type="eggNOG" id="ENOG502RD53">
    <property type="taxonomic scope" value="Eukaryota"/>
</dbReference>
<evidence type="ECO:0000256" key="1">
    <source>
        <dbReference type="SAM" id="Phobius"/>
    </source>
</evidence>
<evidence type="ECO:0000313" key="4">
    <source>
        <dbReference type="Proteomes" id="UP000015241"/>
    </source>
</evidence>
<organism evidence="3 4">
    <name type="scientific">Fomitopsis schrenkii</name>
    <name type="common">Brown rot fungus</name>
    <dbReference type="NCBI Taxonomy" id="2126942"/>
    <lineage>
        <taxon>Eukaryota</taxon>
        <taxon>Fungi</taxon>
        <taxon>Dikarya</taxon>
        <taxon>Basidiomycota</taxon>
        <taxon>Agaricomycotina</taxon>
        <taxon>Agaricomycetes</taxon>
        <taxon>Polyporales</taxon>
        <taxon>Fomitopsis</taxon>
    </lineage>
</organism>
<dbReference type="Pfam" id="PF20151">
    <property type="entry name" value="DUF6533"/>
    <property type="match status" value="1"/>
</dbReference>
<gene>
    <name evidence="3" type="ORF">FOMPIDRAFT_1050015</name>
</gene>
<feature type="domain" description="DUF6533" evidence="2">
    <location>
        <begin position="18"/>
        <end position="66"/>
    </location>
</feature>
<name>S8FPJ2_FOMSC</name>
<reference evidence="3 4" key="1">
    <citation type="journal article" date="2012" name="Science">
        <title>The Paleozoic origin of enzymatic lignin decomposition reconstructed from 31 fungal genomes.</title>
        <authorList>
            <person name="Floudas D."/>
            <person name="Binder M."/>
            <person name="Riley R."/>
            <person name="Barry K."/>
            <person name="Blanchette R.A."/>
            <person name="Henrissat B."/>
            <person name="Martinez A.T."/>
            <person name="Otillar R."/>
            <person name="Spatafora J.W."/>
            <person name="Yadav J.S."/>
            <person name="Aerts A."/>
            <person name="Benoit I."/>
            <person name="Boyd A."/>
            <person name="Carlson A."/>
            <person name="Copeland A."/>
            <person name="Coutinho P.M."/>
            <person name="de Vries R.P."/>
            <person name="Ferreira P."/>
            <person name="Findley K."/>
            <person name="Foster B."/>
            <person name="Gaskell J."/>
            <person name="Glotzer D."/>
            <person name="Gorecki P."/>
            <person name="Heitman J."/>
            <person name="Hesse C."/>
            <person name="Hori C."/>
            <person name="Igarashi K."/>
            <person name="Jurgens J.A."/>
            <person name="Kallen N."/>
            <person name="Kersten P."/>
            <person name="Kohler A."/>
            <person name="Kuees U."/>
            <person name="Kumar T.K.A."/>
            <person name="Kuo A."/>
            <person name="LaButti K."/>
            <person name="Larrondo L.F."/>
            <person name="Lindquist E."/>
            <person name="Ling A."/>
            <person name="Lombard V."/>
            <person name="Lucas S."/>
            <person name="Lundell T."/>
            <person name="Martin R."/>
            <person name="McLaughlin D.J."/>
            <person name="Morgenstern I."/>
            <person name="Morin E."/>
            <person name="Murat C."/>
            <person name="Nagy L.G."/>
            <person name="Nolan M."/>
            <person name="Ohm R.A."/>
            <person name="Patyshakuliyeva A."/>
            <person name="Rokas A."/>
            <person name="Ruiz-Duenas F.J."/>
            <person name="Sabat G."/>
            <person name="Salamov A."/>
            <person name="Samejima M."/>
            <person name="Schmutz J."/>
            <person name="Slot J.C."/>
            <person name="St John F."/>
            <person name="Stenlid J."/>
            <person name="Sun H."/>
            <person name="Sun S."/>
            <person name="Syed K."/>
            <person name="Tsang A."/>
            <person name="Wiebenga A."/>
            <person name="Young D."/>
            <person name="Pisabarro A."/>
            <person name="Eastwood D.C."/>
            <person name="Martin F."/>
            <person name="Cullen D."/>
            <person name="Grigoriev I.V."/>
            <person name="Hibbett D.S."/>
        </authorList>
    </citation>
    <scope>NUCLEOTIDE SEQUENCE</scope>
    <source>
        <strain evidence="4">FP-58527</strain>
    </source>
</reference>
<dbReference type="InterPro" id="IPR045340">
    <property type="entry name" value="DUF6533"/>
</dbReference>
<dbReference type="EMBL" id="KE504151">
    <property type="protein sequence ID" value="EPT00190.1"/>
    <property type="molecule type" value="Genomic_DNA"/>
</dbReference>